<dbReference type="Gene3D" id="2.40.100.10">
    <property type="entry name" value="Cyclophilin-like"/>
    <property type="match status" value="1"/>
</dbReference>
<evidence type="ECO:0000256" key="4">
    <source>
        <dbReference type="ARBA" id="ARBA00023235"/>
    </source>
</evidence>
<dbReference type="Gene3D" id="1.20.120.290">
    <property type="entry name" value="Oxygen-evolving enhancer protein 3 (PsbQ), four-helix up-down bundle"/>
    <property type="match status" value="1"/>
</dbReference>
<dbReference type="PANTHER" id="PTHR43246">
    <property type="entry name" value="PEPTIDYL-PROLYL CIS-TRANS ISOMERASE CYP38, CHLOROPLASTIC"/>
    <property type="match status" value="1"/>
</dbReference>
<dbReference type="Pfam" id="PF21329">
    <property type="entry name" value="CYP38_PsbQ-like"/>
    <property type="match status" value="1"/>
</dbReference>
<comment type="caution">
    <text evidence="6">The sequence shown here is derived from an EMBL/GenBank/DDBJ whole genome shotgun (WGS) entry which is preliminary data.</text>
</comment>
<dbReference type="Pfam" id="PF00160">
    <property type="entry name" value="Pro_isomerase"/>
    <property type="match status" value="1"/>
</dbReference>
<protein>
    <recommendedName>
        <fullName evidence="1">peptidylprolyl isomerase</fullName>
        <ecNumber evidence="1">5.2.1.8</ecNumber>
    </recommendedName>
</protein>
<evidence type="ECO:0000256" key="1">
    <source>
        <dbReference type="ARBA" id="ARBA00013194"/>
    </source>
</evidence>
<evidence type="ECO:0000256" key="3">
    <source>
        <dbReference type="ARBA" id="ARBA00023110"/>
    </source>
</evidence>
<gene>
    <name evidence="6" type="ORF">TL16_g02392</name>
</gene>
<reference evidence="7" key="1">
    <citation type="journal article" date="2023" name="Commun. Biol.">
        <title>Genome analysis of Parmales, the sister group of diatoms, reveals the evolutionary specialization of diatoms from phago-mixotrophs to photoautotrophs.</title>
        <authorList>
            <person name="Ban H."/>
            <person name="Sato S."/>
            <person name="Yoshikawa S."/>
            <person name="Yamada K."/>
            <person name="Nakamura Y."/>
            <person name="Ichinomiya M."/>
            <person name="Sato N."/>
            <person name="Blanc-Mathieu R."/>
            <person name="Endo H."/>
            <person name="Kuwata A."/>
            <person name="Ogata H."/>
        </authorList>
    </citation>
    <scope>NUCLEOTIDE SEQUENCE [LARGE SCALE GENOMIC DNA]</scope>
</reference>
<dbReference type="InterPro" id="IPR048563">
    <property type="entry name" value="CYP38_PsbQ-like"/>
</dbReference>
<keyword evidence="4" id="KW-0413">Isomerase</keyword>
<proteinExistence type="predicted"/>
<feature type="domain" description="PPIase cyclophilin-type" evidence="5">
    <location>
        <begin position="210"/>
        <end position="352"/>
    </location>
</feature>
<dbReference type="PROSITE" id="PS50072">
    <property type="entry name" value="CSA_PPIASE_2"/>
    <property type="match status" value="1"/>
</dbReference>
<dbReference type="InterPro" id="IPR002130">
    <property type="entry name" value="Cyclophilin-type_PPIase_dom"/>
</dbReference>
<dbReference type="EMBL" id="BLQM01000058">
    <property type="protein sequence ID" value="GMH57485.1"/>
    <property type="molecule type" value="Genomic_DNA"/>
</dbReference>
<evidence type="ECO:0000313" key="7">
    <source>
        <dbReference type="Proteomes" id="UP001162640"/>
    </source>
</evidence>
<dbReference type="GO" id="GO:0003755">
    <property type="term" value="F:peptidyl-prolyl cis-trans isomerase activity"/>
    <property type="evidence" value="ECO:0007669"/>
    <property type="project" value="UniProtKB-KW"/>
</dbReference>
<dbReference type="AlphaFoldDB" id="A0A9W7DX83"/>
<dbReference type="Proteomes" id="UP001162640">
    <property type="component" value="Unassembled WGS sequence"/>
</dbReference>
<evidence type="ECO:0000313" key="6">
    <source>
        <dbReference type="EMBL" id="GMH57485.1"/>
    </source>
</evidence>
<dbReference type="InterPro" id="IPR023222">
    <property type="entry name" value="PsbQ-like_dom_sf"/>
</dbReference>
<keyword evidence="2" id="KW-0793">Thylakoid</keyword>
<organism evidence="6 7">
    <name type="scientific">Triparma laevis f. inornata</name>
    <dbReference type="NCBI Taxonomy" id="1714386"/>
    <lineage>
        <taxon>Eukaryota</taxon>
        <taxon>Sar</taxon>
        <taxon>Stramenopiles</taxon>
        <taxon>Ochrophyta</taxon>
        <taxon>Bolidophyceae</taxon>
        <taxon>Parmales</taxon>
        <taxon>Triparmaceae</taxon>
        <taxon>Triparma</taxon>
    </lineage>
</organism>
<evidence type="ECO:0000256" key="2">
    <source>
        <dbReference type="ARBA" id="ARBA00023078"/>
    </source>
</evidence>
<accession>A0A9W7DX83</accession>
<keyword evidence="3" id="KW-0697">Rotamase</keyword>
<evidence type="ECO:0000259" key="5">
    <source>
        <dbReference type="PROSITE" id="PS50072"/>
    </source>
</evidence>
<dbReference type="InterPro" id="IPR044665">
    <property type="entry name" value="E_coli_cyclophilin_A-like"/>
</dbReference>
<name>A0A9W7DX83_9STRA</name>
<dbReference type="SUPFAM" id="SSF50891">
    <property type="entry name" value="Cyclophilin-like"/>
    <property type="match status" value="1"/>
</dbReference>
<dbReference type="InterPro" id="IPR029000">
    <property type="entry name" value="Cyclophilin-like_dom_sf"/>
</dbReference>
<dbReference type="SUPFAM" id="SSF101112">
    <property type="entry name" value="Oxygen-evolving enhancer protein 3"/>
    <property type="match status" value="1"/>
</dbReference>
<dbReference type="EC" id="5.2.1.8" evidence="1"/>
<sequence>MFTSSATLDSQPAYANPAPLADVGLREFLVKDSNQLLRLSLPSSMTPSSPIDLPNDPGRRAQESIELVRLRLEQVGFAGKPSVWAACLKEVNNANSIVTSDEFLKSVPSSSKKKAQQMREQVDGTLEQLRDSIRKEDPKQTLAYQESAAAQIYEIRLLSMKSGLPYTLPPDVSKLPILKGRATVQFDISHSDTKNTFLLDDGMKSTTLPLTLTIDGYRAPVTSGNFVDLVKSGGYDNQKITSTDDLFVNTASKTSPRKIPLELFYKKDTSPTYHYSSDDDLRATESFADPFQSVGALGMVHEPEDNDSANSEFFFLKWDQGLVAPGRNTLDGSSACFGYVVENQGALEQIKSNDVITKATVISGIENLK</sequence>